<dbReference type="GO" id="GO:0051028">
    <property type="term" value="P:mRNA transport"/>
    <property type="evidence" value="ECO:0007669"/>
    <property type="project" value="UniProtKB-KW"/>
</dbReference>
<protein>
    <recommendedName>
        <fullName evidence="11">Nucleoporin Nup54 alpha-helical domain-containing protein</fullName>
    </recommendedName>
</protein>
<keyword evidence="8" id="KW-0539">Nucleus</keyword>
<evidence type="ECO:0000313" key="12">
    <source>
        <dbReference type="EMBL" id="JAS08038.1"/>
    </source>
</evidence>
<dbReference type="GO" id="GO:0017056">
    <property type="term" value="F:structural constituent of nuclear pore"/>
    <property type="evidence" value="ECO:0007669"/>
    <property type="project" value="TreeGrafter"/>
</dbReference>
<evidence type="ECO:0000256" key="6">
    <source>
        <dbReference type="ARBA" id="ARBA00023010"/>
    </source>
</evidence>
<evidence type="ECO:0000256" key="7">
    <source>
        <dbReference type="ARBA" id="ARBA00023132"/>
    </source>
</evidence>
<evidence type="ECO:0000256" key="3">
    <source>
        <dbReference type="ARBA" id="ARBA00022737"/>
    </source>
</evidence>
<dbReference type="FunFam" id="1.20.5.490:FF:000003">
    <property type="entry name" value="nucleoporin p54 isoform X1"/>
    <property type="match status" value="1"/>
</dbReference>
<keyword evidence="3" id="KW-0677">Repeat</keyword>
<proteinExistence type="inferred from homology"/>
<dbReference type="GO" id="GO:0006999">
    <property type="term" value="P:nuclear pore organization"/>
    <property type="evidence" value="ECO:0007669"/>
    <property type="project" value="TreeGrafter"/>
</dbReference>
<accession>A0A1B6DMA8</accession>
<reference evidence="13" key="1">
    <citation type="submission" date="2015-12" db="EMBL/GenBank/DDBJ databases">
        <title>De novo transcriptome assembly of four potential Pierce s Disease insect vectors from Arizona vineyards.</title>
        <authorList>
            <person name="Tassone E.E."/>
        </authorList>
    </citation>
    <scope>NUCLEOTIDE SEQUENCE</scope>
</reference>
<evidence type="ECO:0000313" key="14">
    <source>
        <dbReference type="EMBL" id="JAS35781.1"/>
    </source>
</evidence>
<dbReference type="Gene3D" id="1.20.5.170">
    <property type="match status" value="1"/>
</dbReference>
<evidence type="ECO:0000256" key="5">
    <source>
        <dbReference type="ARBA" id="ARBA00022927"/>
    </source>
</evidence>
<dbReference type="InterPro" id="IPR024864">
    <property type="entry name" value="Nup54/Nup57/Nup44"/>
</dbReference>
<dbReference type="PANTHER" id="PTHR13000:SF0">
    <property type="entry name" value="NUCLEOPORIN P54"/>
    <property type="match status" value="1"/>
</dbReference>
<dbReference type="EMBL" id="GEDC01010510">
    <property type="protein sequence ID" value="JAS26788.1"/>
    <property type="molecule type" value="Transcribed_RNA"/>
</dbReference>
<evidence type="ECO:0000256" key="8">
    <source>
        <dbReference type="ARBA" id="ARBA00023242"/>
    </source>
</evidence>
<evidence type="ECO:0000256" key="10">
    <source>
        <dbReference type="SAM" id="MobiDB-lite"/>
    </source>
</evidence>
<dbReference type="PANTHER" id="PTHR13000">
    <property type="entry name" value="NUCLEOPORIN P54"/>
    <property type="match status" value="1"/>
</dbReference>
<evidence type="ECO:0000256" key="1">
    <source>
        <dbReference type="ARBA" id="ARBA00004567"/>
    </source>
</evidence>
<dbReference type="Pfam" id="PF13874">
    <property type="entry name" value="Nup54"/>
    <property type="match status" value="1"/>
</dbReference>
<keyword evidence="4" id="KW-0509">mRNA transport</keyword>
<sequence length="577" mass="63147">MAFNLGSNSMFGSTTTGSSTFGFGSATTTTAARPFGQSTFSFGTPAATTSTFSLGTSTPSTGFGFGQNTSNTTGFGGFGAATTPNTTTTGGFGTFSGFGTTPSTSTPSFGFGTQAQTAPLFSGFNQTLPSTTSTTSGYGGFGTFGKPLGTAAPQTGFGGFGTGLTTTTPFGQGLNQPQQQQQPNNQANSALEVLSSSIFKVNIFSDERDQVLKEWNLLQAFWGFGKGYYSPNLPPVEYTQENPLCCFKAIGYCRKPTAEAKDGFVAIIFNKKDSEIRSQESQLAASFSSLLGNKPNLNVCIESIKPLSDTKTQLLIYVEEKLPNGKTKRVSNLELVNFFLQPMQKQNLTNAGIQNVYVFVAADQEQIKEYLETPPAGIDPNLWKQGQLDNPDPEKFLPVPMVGFDAVRWKSKCQEQETKVHQAVLDQIAENIAELKRRNCSTIAKIAEYRHKVMQLEHRMLKVLVKQEVTRNIGTALRPEEEVLNSQLESLQSKINTPSHFKGRLNELLSLVRMQRLENSNIVKEKYYMDPTTQEEVYKYLSEQHKAMVHVMDTVNSDLKDLKIMTQGLQNMVLNNS</sequence>
<organism evidence="13">
    <name type="scientific">Clastoptera arizonana</name>
    <name type="common">Arizona spittle bug</name>
    <dbReference type="NCBI Taxonomy" id="38151"/>
    <lineage>
        <taxon>Eukaryota</taxon>
        <taxon>Metazoa</taxon>
        <taxon>Ecdysozoa</taxon>
        <taxon>Arthropoda</taxon>
        <taxon>Hexapoda</taxon>
        <taxon>Insecta</taxon>
        <taxon>Pterygota</taxon>
        <taxon>Neoptera</taxon>
        <taxon>Paraneoptera</taxon>
        <taxon>Hemiptera</taxon>
        <taxon>Auchenorrhyncha</taxon>
        <taxon>Cercopoidea</taxon>
        <taxon>Clastopteridae</taxon>
        <taxon>Clastoptera</taxon>
    </lineage>
</organism>
<comment type="similarity">
    <text evidence="9">Belongs to the NUP54 family.</text>
</comment>
<evidence type="ECO:0000256" key="9">
    <source>
        <dbReference type="ARBA" id="ARBA00060798"/>
    </source>
</evidence>
<evidence type="ECO:0000256" key="4">
    <source>
        <dbReference type="ARBA" id="ARBA00022816"/>
    </source>
</evidence>
<gene>
    <name evidence="12" type="ORF">g.13416</name>
    <name evidence="14" type="ORF">g.13417</name>
    <name evidence="13" type="ORF">g.13418</name>
</gene>
<dbReference type="InterPro" id="IPR025712">
    <property type="entry name" value="Nup54_alpha-helical_dom"/>
</dbReference>
<dbReference type="GO" id="GO:0044613">
    <property type="term" value="C:nuclear pore central transport channel"/>
    <property type="evidence" value="ECO:0007669"/>
    <property type="project" value="TreeGrafter"/>
</dbReference>
<dbReference type="Gene3D" id="1.20.5.490">
    <property type="entry name" value="Single helix bin"/>
    <property type="match status" value="1"/>
</dbReference>
<dbReference type="GO" id="GO:0006607">
    <property type="term" value="P:NLS-bearing protein import into nucleus"/>
    <property type="evidence" value="ECO:0007669"/>
    <property type="project" value="TreeGrafter"/>
</dbReference>
<dbReference type="AlphaFoldDB" id="A0A1B6DMA8"/>
<dbReference type="EMBL" id="GEDC01029260">
    <property type="protein sequence ID" value="JAS08038.1"/>
    <property type="molecule type" value="Transcribed_RNA"/>
</dbReference>
<feature type="compositionally biased region" description="Low complexity" evidence="10">
    <location>
        <begin position="166"/>
        <end position="186"/>
    </location>
</feature>
<keyword evidence="5" id="KW-0653">Protein transport</keyword>
<feature type="region of interest" description="Disordered" evidence="10">
    <location>
        <begin position="166"/>
        <end position="187"/>
    </location>
</feature>
<keyword evidence="7" id="KW-0906">Nuclear pore complex</keyword>
<evidence type="ECO:0000313" key="13">
    <source>
        <dbReference type="EMBL" id="JAS26788.1"/>
    </source>
</evidence>
<evidence type="ECO:0000259" key="11">
    <source>
        <dbReference type="Pfam" id="PF13874"/>
    </source>
</evidence>
<dbReference type="GO" id="GO:0036228">
    <property type="term" value="P:protein localization to nuclear inner membrane"/>
    <property type="evidence" value="ECO:0007669"/>
    <property type="project" value="TreeGrafter"/>
</dbReference>
<dbReference type="EMBL" id="GEDC01001517">
    <property type="protein sequence ID" value="JAS35781.1"/>
    <property type="molecule type" value="Transcribed_RNA"/>
</dbReference>
<evidence type="ECO:0000256" key="2">
    <source>
        <dbReference type="ARBA" id="ARBA00022448"/>
    </source>
</evidence>
<keyword evidence="2" id="KW-0813">Transport</keyword>
<feature type="domain" description="Nucleoporin Nup54 alpha-helical" evidence="11">
    <location>
        <begin position="374"/>
        <end position="510"/>
    </location>
</feature>
<comment type="subcellular location">
    <subcellularLocation>
        <location evidence="1">Nucleus</location>
        <location evidence="1">Nuclear pore complex</location>
    </subcellularLocation>
</comment>
<keyword evidence="6" id="KW-0811">Translocation</keyword>
<name>A0A1B6DMA8_9HEMI</name>